<organism evidence="2 3">
    <name type="scientific">Pseudocercospora fijiensis (strain CIRAD86)</name>
    <name type="common">Black leaf streak disease fungus</name>
    <name type="synonym">Mycosphaerella fijiensis</name>
    <dbReference type="NCBI Taxonomy" id="383855"/>
    <lineage>
        <taxon>Eukaryota</taxon>
        <taxon>Fungi</taxon>
        <taxon>Dikarya</taxon>
        <taxon>Ascomycota</taxon>
        <taxon>Pezizomycotina</taxon>
        <taxon>Dothideomycetes</taxon>
        <taxon>Dothideomycetidae</taxon>
        <taxon>Mycosphaerellales</taxon>
        <taxon>Mycosphaerellaceae</taxon>
        <taxon>Pseudocercospora</taxon>
    </lineage>
</organism>
<evidence type="ECO:0000313" key="2">
    <source>
        <dbReference type="EMBL" id="EME78440.1"/>
    </source>
</evidence>
<dbReference type="Proteomes" id="UP000016932">
    <property type="component" value="Unassembled WGS sequence"/>
</dbReference>
<dbReference type="VEuPathDB" id="FungiDB:MYCFIDRAFT_178576"/>
<proteinExistence type="predicted"/>
<feature type="compositionally biased region" description="Low complexity" evidence="1">
    <location>
        <begin position="96"/>
        <end position="111"/>
    </location>
</feature>
<dbReference type="AlphaFoldDB" id="M2YL27"/>
<feature type="region of interest" description="Disordered" evidence="1">
    <location>
        <begin position="80"/>
        <end position="111"/>
    </location>
</feature>
<reference evidence="2 3" key="1">
    <citation type="journal article" date="2012" name="PLoS Pathog.">
        <title>Diverse lifestyles and strategies of plant pathogenesis encoded in the genomes of eighteen Dothideomycetes fungi.</title>
        <authorList>
            <person name="Ohm R.A."/>
            <person name="Feau N."/>
            <person name="Henrissat B."/>
            <person name="Schoch C.L."/>
            <person name="Horwitz B.A."/>
            <person name="Barry K.W."/>
            <person name="Condon B.J."/>
            <person name="Copeland A.C."/>
            <person name="Dhillon B."/>
            <person name="Glaser F."/>
            <person name="Hesse C.N."/>
            <person name="Kosti I."/>
            <person name="LaButti K."/>
            <person name="Lindquist E.A."/>
            <person name="Lucas S."/>
            <person name="Salamov A.A."/>
            <person name="Bradshaw R.E."/>
            <person name="Ciuffetti L."/>
            <person name="Hamelin R.C."/>
            <person name="Kema G.H.J."/>
            <person name="Lawrence C."/>
            <person name="Scott J.A."/>
            <person name="Spatafora J.W."/>
            <person name="Turgeon B.G."/>
            <person name="de Wit P.J.G.M."/>
            <person name="Zhong S."/>
            <person name="Goodwin S.B."/>
            <person name="Grigoriev I.V."/>
        </authorList>
    </citation>
    <scope>NUCLEOTIDE SEQUENCE [LARGE SCALE GENOMIC DNA]</scope>
    <source>
        <strain evidence="2 3">CIRAD86</strain>
    </source>
</reference>
<dbReference type="RefSeq" id="XP_007930822.1">
    <property type="nucleotide sequence ID" value="XM_007932631.1"/>
</dbReference>
<sequence length="276" mass="31248">MTCHNMECRHLIIPNGGGRHASTHVVLALHSPPDYYPAFLLFCQSDCYCSLLCIWRMTDPSSPNQGPILVESRTYVTAPGTRRRKSVSELRLGLQSRSPTGTRSSSRSASTITRPLRVLPKHFVPLFLTLSFHCLPAPSHNHDSCYTFSDSILLDENNLIVSDRGILLAPRPWRRAVLRQSVLHRKTSHYYHDMDISTGLSRKCDWPPESNFRRISQELLDKAAPPAKLCLRSIVQPGAQLSLRRQDRPQPPESAFLFLALLFLQLLLTKILPNSF</sequence>
<dbReference type="EMBL" id="KB446563">
    <property type="protein sequence ID" value="EME78440.1"/>
    <property type="molecule type" value="Genomic_DNA"/>
</dbReference>
<evidence type="ECO:0000256" key="1">
    <source>
        <dbReference type="SAM" id="MobiDB-lite"/>
    </source>
</evidence>
<dbReference type="HOGENOM" id="CLU_1008752_0_0_1"/>
<gene>
    <name evidence="2" type="ORF">MYCFIDRAFT_178576</name>
</gene>
<evidence type="ECO:0000313" key="3">
    <source>
        <dbReference type="Proteomes" id="UP000016932"/>
    </source>
</evidence>
<accession>M2YL27</accession>
<name>M2YL27_PSEFD</name>
<protein>
    <submittedName>
        <fullName evidence="2">Uncharacterized protein</fullName>
    </submittedName>
</protein>
<dbReference type="KEGG" id="pfj:MYCFIDRAFT_178576"/>
<keyword evidence="3" id="KW-1185">Reference proteome</keyword>
<dbReference type="GeneID" id="19333961"/>